<dbReference type="Pfam" id="PF04499">
    <property type="entry name" value="SAPS"/>
    <property type="match status" value="1"/>
</dbReference>
<gene>
    <name evidence="4" type="primary">SIT4_1</name>
    <name evidence="4" type="ORF">Cpir12675_005647</name>
</gene>
<feature type="region of interest" description="Disordered" evidence="3">
    <location>
        <begin position="1222"/>
        <end position="1289"/>
    </location>
</feature>
<feature type="compositionally biased region" description="Polar residues" evidence="3">
    <location>
        <begin position="1171"/>
        <end position="1187"/>
    </location>
</feature>
<feature type="compositionally biased region" description="Low complexity" evidence="3">
    <location>
        <begin position="1222"/>
        <end position="1234"/>
    </location>
</feature>
<dbReference type="PANTHER" id="PTHR12634:SF8">
    <property type="entry name" value="FIERY MOUNTAIN, ISOFORM D"/>
    <property type="match status" value="1"/>
</dbReference>
<evidence type="ECO:0000256" key="2">
    <source>
        <dbReference type="ARBA" id="ARBA00023306"/>
    </source>
</evidence>
<dbReference type="InterPro" id="IPR007587">
    <property type="entry name" value="SAPS"/>
</dbReference>
<keyword evidence="2" id="KW-0131">Cell cycle</keyword>
<feature type="compositionally biased region" description="Low complexity" evidence="3">
    <location>
        <begin position="115"/>
        <end position="124"/>
    </location>
</feature>
<feature type="compositionally biased region" description="Acidic residues" evidence="3">
    <location>
        <begin position="507"/>
        <end position="520"/>
    </location>
</feature>
<evidence type="ECO:0000313" key="5">
    <source>
        <dbReference type="Proteomes" id="UP001583280"/>
    </source>
</evidence>
<protein>
    <submittedName>
        <fullName evidence="4">Sporulation-induced protein</fullName>
    </submittedName>
</protein>
<accession>A0ABR3YPB8</accession>
<proteinExistence type="inferred from homology"/>
<feature type="compositionally biased region" description="Acidic residues" evidence="3">
    <location>
        <begin position="1150"/>
        <end position="1163"/>
    </location>
</feature>
<feature type="compositionally biased region" description="Acidic residues" evidence="3">
    <location>
        <begin position="96"/>
        <end position="108"/>
    </location>
</feature>
<feature type="compositionally biased region" description="Pro residues" evidence="3">
    <location>
        <begin position="1033"/>
        <end position="1047"/>
    </location>
</feature>
<evidence type="ECO:0000256" key="3">
    <source>
        <dbReference type="SAM" id="MobiDB-lite"/>
    </source>
</evidence>
<feature type="compositionally biased region" description="Low complexity" evidence="3">
    <location>
        <begin position="76"/>
        <end position="89"/>
    </location>
</feature>
<keyword evidence="5" id="KW-1185">Reference proteome</keyword>
<comment type="similarity">
    <text evidence="1">Belongs to the SAPS family.</text>
</comment>
<organism evidence="4 5">
    <name type="scientific">Ceratocystis pirilliformis</name>
    <dbReference type="NCBI Taxonomy" id="259994"/>
    <lineage>
        <taxon>Eukaryota</taxon>
        <taxon>Fungi</taxon>
        <taxon>Dikarya</taxon>
        <taxon>Ascomycota</taxon>
        <taxon>Pezizomycotina</taxon>
        <taxon>Sordariomycetes</taxon>
        <taxon>Hypocreomycetidae</taxon>
        <taxon>Microascales</taxon>
        <taxon>Ceratocystidaceae</taxon>
        <taxon>Ceratocystis</taxon>
    </lineage>
</organism>
<feature type="region of interest" description="Disordered" evidence="3">
    <location>
        <begin position="597"/>
        <end position="616"/>
    </location>
</feature>
<feature type="compositionally biased region" description="Acidic residues" evidence="3">
    <location>
        <begin position="1280"/>
        <end position="1289"/>
    </location>
</feature>
<sequence>MFWRFNGYSEISAIETILDKPEFTLEELLDEADLIEEVKQHNSRLIQFFCQDAVLEKLLKHVVAPRLGLKAIESTESAAASTEAGPESGAGTGAEVDTEANTEAESDFPFDNISTTTTTTTTTTSILDSVSEQRPGLIFSRPSASSISSSEQLAKDDDPDKKRNRYAFIASEVLVSDTWSIHGALMANHELFTEFWAFLKRPSPLDPLQAGYFTKVNEVLFDKKTEEMIEILKRLPNAVSDLLNHVECPMIMDLLLKIIALDCKENVQGIVEWLYSQDIVPTLVSYLSPERNWVVQTAAGDFLKAIITISANASQNDQQCIGPNELTRQLVSKPCIEQLIGYMLGGGNTLTVGVDVIIEVIRKNNSDYDRDVAGEAGSPPTSRDPIYLGTLLRLFGQYVPDFMNLIMMAPSRKKAVNSTFDTKLEPLGFDRFKTCELMAELLHCSNMGLLNEPGAEEAIAARDLERNRLRAENRLYPHYMNDDLSAGDDLTMRSLHHEESRRLEVTNADEDYEEVEDSNDDFVRAEDEILPTTTSFMDKDSDDFVDEPLSSPRLRIKEDSHDIHPEFPNADRLPPSIDDSSDLSNKDSQVDEPSILESAKAQDDIAPNIDGSSTSNEAEIVRAMENVALDQKPRESINDKDMTVTCSVSEAQAADGSKPESNAAAAAPIQADPCAESQASVDGADPEVVPEPSIVSQADDDKDLSRQSLEASTPDPSILDVKNSSQVSEPESSSVFSTGINEDSQFDNTGDRSASALEDSRVLGDRFGNTTEADRRFDAPVVGDFLKMQFVEYNVVPTILSFFFAYPWNNFLHNVVYDIVQQVFNGPMDRGFNPTLAISLFETIDITAAITRGQAASDESQAKIQTRMGYMGHLTLIAEEVVKFTERHAPEVLSDMVLDKVMSQEWINYVDGPLADTRERDNAILGGVRPEDAIRARGAGIGHDGGASSLGLSNSGTNALASVGLNGGMESHNSNQSNIGSFGINTGTLLSGFGSSSDEEDYDETENDEEIKNEFRAYTDPLNNTAGSSLNPPSIPPPPPPPPPLNIPPSRARLQLQARLAMHQKKNAENLSAFNTASENQPSSSHNENFPAATHYPFESDDLDSDDDDDDDDDNDGGRFGMGSAWSGNNSGRGAWWRGAISGGQQEGNSDSDGDMDNDEEFGDFAMPEVESTSTSEASPVNSSGGNNVPILKPLAVHPVSGASTPFGAVQKAGLSSLWPFGPSFSSAGSGSSSTHIEGISPFEAQELGTITMPEDGEVTGEDGSRVSRTVEAKRRTSLEDPDDEEVVV</sequence>
<name>A0ABR3YPB8_9PEZI</name>
<feature type="region of interest" description="Disordered" evidence="3">
    <location>
        <begin position="501"/>
        <end position="591"/>
    </location>
</feature>
<feature type="region of interest" description="Disordered" evidence="3">
    <location>
        <begin position="1020"/>
        <end position="1050"/>
    </location>
</feature>
<reference evidence="4 5" key="1">
    <citation type="journal article" date="2024" name="IMA Fungus">
        <title>IMA Genome - F19 : A genome assembly and annotation guide to empower mycologists, including annotated draft genome sequences of Ceratocystis pirilliformis, Diaporthe australafricana, Fusarium ophioides, Paecilomyces lecythidis, and Sporothrix stenoceras.</title>
        <authorList>
            <person name="Aylward J."/>
            <person name="Wilson A.M."/>
            <person name="Visagie C.M."/>
            <person name="Spraker J."/>
            <person name="Barnes I."/>
            <person name="Buitendag C."/>
            <person name="Ceriani C."/>
            <person name="Del Mar Angel L."/>
            <person name="du Plessis D."/>
            <person name="Fuchs T."/>
            <person name="Gasser K."/>
            <person name="Kramer D."/>
            <person name="Li W."/>
            <person name="Munsamy K."/>
            <person name="Piso A."/>
            <person name="Price J.L."/>
            <person name="Sonnekus B."/>
            <person name="Thomas C."/>
            <person name="van der Nest A."/>
            <person name="van Dijk A."/>
            <person name="van Heerden A."/>
            <person name="van Vuuren N."/>
            <person name="Yilmaz N."/>
            <person name="Duong T.A."/>
            <person name="van der Merwe N.A."/>
            <person name="Wingfield M.J."/>
            <person name="Wingfield B.D."/>
        </authorList>
    </citation>
    <scope>NUCLEOTIDE SEQUENCE [LARGE SCALE GENOMIC DNA]</scope>
    <source>
        <strain evidence="4 5">CMW 12675</strain>
    </source>
</reference>
<dbReference type="PANTHER" id="PTHR12634">
    <property type="entry name" value="SIT4 YEAST -ASSOCIATING PROTEIN-RELATED"/>
    <property type="match status" value="1"/>
</dbReference>
<feature type="compositionally biased region" description="Basic and acidic residues" evidence="3">
    <location>
        <begin position="1263"/>
        <end position="1279"/>
    </location>
</feature>
<comment type="caution">
    <text evidence="4">The sequence shown here is derived from an EMBL/GenBank/DDBJ whole genome shotgun (WGS) entry which is preliminary data.</text>
</comment>
<feature type="region of interest" description="Disordered" evidence="3">
    <location>
        <begin position="140"/>
        <end position="159"/>
    </location>
</feature>
<feature type="compositionally biased region" description="Acidic residues" evidence="3">
    <location>
        <begin position="1099"/>
        <end position="1115"/>
    </location>
</feature>
<evidence type="ECO:0000313" key="4">
    <source>
        <dbReference type="EMBL" id="KAL1889782.1"/>
    </source>
</evidence>
<dbReference type="EMBL" id="JAWDJO010000204">
    <property type="protein sequence ID" value="KAL1889782.1"/>
    <property type="molecule type" value="Genomic_DNA"/>
</dbReference>
<feature type="compositionally biased region" description="Polar residues" evidence="3">
    <location>
        <begin position="738"/>
        <end position="752"/>
    </location>
</feature>
<feature type="compositionally biased region" description="Low complexity" evidence="3">
    <location>
        <begin position="140"/>
        <end position="150"/>
    </location>
</feature>
<evidence type="ECO:0000256" key="1">
    <source>
        <dbReference type="ARBA" id="ARBA00006180"/>
    </source>
</evidence>
<feature type="region of interest" description="Disordered" evidence="3">
    <location>
        <begin position="1075"/>
        <end position="1188"/>
    </location>
</feature>
<feature type="compositionally biased region" description="Low complexity" evidence="3">
    <location>
        <begin position="724"/>
        <end position="737"/>
    </location>
</feature>
<feature type="compositionally biased region" description="Basic and acidic residues" evidence="3">
    <location>
        <begin position="555"/>
        <end position="565"/>
    </location>
</feature>
<feature type="region of interest" description="Disordered" evidence="3">
    <location>
        <begin position="649"/>
        <end position="757"/>
    </location>
</feature>
<feature type="compositionally biased region" description="Polar residues" evidence="3">
    <location>
        <begin position="706"/>
        <end position="715"/>
    </location>
</feature>
<feature type="region of interest" description="Disordered" evidence="3">
    <location>
        <begin position="76"/>
        <end position="125"/>
    </location>
</feature>
<feature type="compositionally biased region" description="Polar residues" evidence="3">
    <location>
        <begin position="1075"/>
        <end position="1088"/>
    </location>
</feature>
<dbReference type="Proteomes" id="UP001583280">
    <property type="component" value="Unassembled WGS sequence"/>
</dbReference>